<evidence type="ECO:0000313" key="1">
    <source>
        <dbReference type="EMBL" id="CEN55711.1"/>
    </source>
</evidence>
<name>A0A0B7IZ00_9PROT</name>
<reference evidence="2" key="1">
    <citation type="submission" date="2014-12" db="EMBL/GenBank/DDBJ databases">
        <authorList>
            <person name="Salcher M.M."/>
        </authorList>
    </citation>
    <scope>NUCLEOTIDE SEQUENCE [LARGE SCALE GENOMIC DNA]</scope>
    <source>
        <strain evidence="2">MMS-10A-171</strain>
    </source>
</reference>
<dbReference type="HOGENOM" id="CLU_136199_0_1_4"/>
<dbReference type="InterPro" id="IPR021732">
    <property type="entry name" value="DUF3301"/>
</dbReference>
<accession>A0A0B7IZ00</accession>
<proteinExistence type="predicted"/>
<evidence type="ECO:0008006" key="3">
    <source>
        <dbReference type="Google" id="ProtNLM"/>
    </source>
</evidence>
<dbReference type="STRING" id="1581680.BN1209_0668"/>
<dbReference type="KEGG" id="mbac:BN1209_0668"/>
<dbReference type="Pfam" id="PF11743">
    <property type="entry name" value="DUF3301"/>
    <property type="match status" value="1"/>
</dbReference>
<dbReference type="OrthoDB" id="5959530at2"/>
<keyword evidence="2" id="KW-1185">Reference proteome</keyword>
<evidence type="ECO:0000313" key="2">
    <source>
        <dbReference type="Proteomes" id="UP000056322"/>
    </source>
</evidence>
<dbReference type="Proteomes" id="UP000056322">
    <property type="component" value="Chromosome 1"/>
</dbReference>
<dbReference type="RefSeq" id="WP_082048381.1">
    <property type="nucleotide sequence ID" value="NZ_LN794158.1"/>
</dbReference>
<dbReference type="AlphaFoldDB" id="A0A0B7IZ00"/>
<gene>
    <name evidence="1" type="ORF">BN1209_0668</name>
</gene>
<organism evidence="1 2">
    <name type="scientific">Candidatus Methylopumilus turicensis</name>
    <dbReference type="NCBI Taxonomy" id="1581680"/>
    <lineage>
        <taxon>Bacteria</taxon>
        <taxon>Pseudomonadati</taxon>
        <taxon>Pseudomonadota</taxon>
        <taxon>Betaproteobacteria</taxon>
        <taxon>Nitrosomonadales</taxon>
        <taxon>Methylophilaceae</taxon>
        <taxon>Candidatus Methylopumilus</taxon>
    </lineage>
</organism>
<sequence>MENLLLIIIVMLAWFWFDSISARDMAIEKGHDLTHRTNLQLLDESVACVRLRLGRNAKGHVQILRTYEFDVSANGGDRMHCHLVLLGRDLQSWYIPPYLEAVH</sequence>
<dbReference type="EMBL" id="LN794158">
    <property type="protein sequence ID" value="CEN55711.1"/>
    <property type="molecule type" value="Genomic_DNA"/>
</dbReference>
<protein>
    <recommendedName>
        <fullName evidence="3">DUF3301 domain-containing protein</fullName>
    </recommendedName>
</protein>